<comment type="caution">
    <text evidence="1">The sequence shown here is derived from an EMBL/GenBank/DDBJ whole genome shotgun (WGS) entry which is preliminary data.</text>
</comment>
<proteinExistence type="predicted"/>
<organism evidence="1 2">
    <name type="scientific">Bugula neritina</name>
    <name type="common">Brown bryozoan</name>
    <name type="synonym">Sertularia neritina</name>
    <dbReference type="NCBI Taxonomy" id="10212"/>
    <lineage>
        <taxon>Eukaryota</taxon>
        <taxon>Metazoa</taxon>
        <taxon>Spiralia</taxon>
        <taxon>Lophotrochozoa</taxon>
        <taxon>Bryozoa</taxon>
        <taxon>Gymnolaemata</taxon>
        <taxon>Cheilostomatida</taxon>
        <taxon>Flustrina</taxon>
        <taxon>Buguloidea</taxon>
        <taxon>Bugulidae</taxon>
        <taxon>Bugula</taxon>
    </lineage>
</organism>
<dbReference type="EMBL" id="VXIV02001507">
    <property type="protein sequence ID" value="KAF6032411.1"/>
    <property type="molecule type" value="Genomic_DNA"/>
</dbReference>
<keyword evidence="2" id="KW-1185">Reference proteome</keyword>
<sequence>MYLSSSTLLYYSFIELQELSLQMIVFRCGSTGRHKVSLSGLYFRCGSTGRHKVSLSGLYFRQTLALL</sequence>
<gene>
    <name evidence="1" type="ORF">EB796_009225</name>
</gene>
<evidence type="ECO:0000313" key="1">
    <source>
        <dbReference type="EMBL" id="KAF6032411.1"/>
    </source>
</evidence>
<dbReference type="Proteomes" id="UP000593567">
    <property type="component" value="Unassembled WGS sequence"/>
</dbReference>
<accession>A0A7J7K362</accession>
<dbReference type="AlphaFoldDB" id="A0A7J7K362"/>
<protein>
    <submittedName>
        <fullName evidence="1">Uncharacterized protein</fullName>
    </submittedName>
</protein>
<reference evidence="1" key="1">
    <citation type="submission" date="2020-06" db="EMBL/GenBank/DDBJ databases">
        <title>Draft genome of Bugula neritina, a colonial animal packing powerful symbionts and potential medicines.</title>
        <authorList>
            <person name="Rayko M."/>
        </authorList>
    </citation>
    <scope>NUCLEOTIDE SEQUENCE [LARGE SCALE GENOMIC DNA]</scope>
    <source>
        <strain evidence="1">Kwan_BN1</strain>
    </source>
</reference>
<name>A0A7J7K362_BUGNE</name>
<evidence type="ECO:0000313" key="2">
    <source>
        <dbReference type="Proteomes" id="UP000593567"/>
    </source>
</evidence>